<dbReference type="EMBL" id="QKXF01000240">
    <property type="protein sequence ID" value="RQM13717.1"/>
    <property type="molecule type" value="Genomic_DNA"/>
</dbReference>
<evidence type="ECO:0000256" key="1">
    <source>
        <dbReference type="SAM" id="MobiDB-lite"/>
    </source>
</evidence>
<gene>
    <name evidence="3" type="ORF">DD237_004948</name>
    <name evidence="2" type="ORF">DD238_004234</name>
</gene>
<organism evidence="2 4">
    <name type="scientific">Peronospora effusa</name>
    <dbReference type="NCBI Taxonomy" id="542832"/>
    <lineage>
        <taxon>Eukaryota</taxon>
        <taxon>Sar</taxon>
        <taxon>Stramenopiles</taxon>
        <taxon>Oomycota</taxon>
        <taxon>Peronosporomycetes</taxon>
        <taxon>Peronosporales</taxon>
        <taxon>Peronosporaceae</taxon>
        <taxon>Peronospora</taxon>
    </lineage>
</organism>
<name>A0A3M6VJK0_9STRA</name>
<dbReference type="Proteomes" id="UP000286097">
    <property type="component" value="Unassembled WGS sequence"/>
</dbReference>
<evidence type="ECO:0000313" key="2">
    <source>
        <dbReference type="EMBL" id="RMX64530.1"/>
    </source>
</evidence>
<accession>A0A3M6VJK0</accession>
<dbReference type="OrthoDB" id="61150at2759"/>
<evidence type="ECO:0000313" key="3">
    <source>
        <dbReference type="EMBL" id="RQM13717.1"/>
    </source>
</evidence>
<proteinExistence type="predicted"/>
<feature type="region of interest" description="Disordered" evidence="1">
    <location>
        <begin position="67"/>
        <end position="89"/>
    </location>
</feature>
<reference evidence="4 5" key="1">
    <citation type="submission" date="2018-06" db="EMBL/GenBank/DDBJ databases">
        <title>Comparative genomics of downy mildews reveals potential adaptations to biotrophy.</title>
        <authorList>
            <person name="Fletcher K."/>
            <person name="Klosterman S.J."/>
            <person name="Derevnina L."/>
            <person name="Martin F."/>
            <person name="Koike S."/>
            <person name="Reyes Chin-Wo S."/>
            <person name="Mou B."/>
            <person name="Michelmore R."/>
        </authorList>
    </citation>
    <scope>NUCLEOTIDE SEQUENCE [LARGE SCALE GENOMIC DNA]</scope>
    <source>
        <strain evidence="3 5">R13</strain>
        <strain evidence="2 4">R14</strain>
    </source>
</reference>
<dbReference type="Proteomes" id="UP000282087">
    <property type="component" value="Unassembled WGS sequence"/>
</dbReference>
<comment type="caution">
    <text evidence="2">The sequence shown here is derived from an EMBL/GenBank/DDBJ whole genome shotgun (WGS) entry which is preliminary data.</text>
</comment>
<evidence type="ECO:0000313" key="4">
    <source>
        <dbReference type="Proteomes" id="UP000282087"/>
    </source>
</evidence>
<dbReference type="AlphaFoldDB" id="A0A3M6VJK0"/>
<dbReference type="EMBL" id="QLLG01000305">
    <property type="protein sequence ID" value="RMX64530.1"/>
    <property type="molecule type" value="Genomic_DNA"/>
</dbReference>
<evidence type="ECO:0000313" key="5">
    <source>
        <dbReference type="Proteomes" id="UP000286097"/>
    </source>
</evidence>
<keyword evidence="4" id="KW-1185">Reference proteome</keyword>
<sequence length="190" mass="20877">MVAISTSTQSSESVLGLPNTPITDLNKCRYKTGKCNNIRSCKRNGQQHQLCLYHRDKANKIQRKFDRQKRQVARTKKARDNHGSLSGLSSPTSISMLDMAALAGLTTVNEAVSPAESTYSTSSSMSYSSSEVMYTPDSVDCSLNESVWTGLPVVTALYYVELNDIPLSTSCHQSYLSSDEIDFLCSAILE</sequence>
<feature type="compositionally biased region" description="Basic residues" evidence="1">
    <location>
        <begin position="70"/>
        <end position="79"/>
    </location>
</feature>
<protein>
    <submittedName>
        <fullName evidence="2">Uncharacterized protein</fullName>
    </submittedName>
</protein>
<dbReference type="VEuPathDB" id="FungiDB:DD237_004948"/>